<sequence length="196" mass="21747">MMYFANRRIRRGLVLGCLLLSFAAGQPALARDPEIMSNLGAITISCSIYPGQAAVAGVATGDTMGRVEEVLGAPQSVKYGRATREYHYPSRTLLFIQYMADTPYVLTDMKTSKWGDATPDGVQVGMGETVLNDVYGQADSVWTRRYDSPKIPAEENAKNHARLDETIYEYHANKTTTLAFRVTRGVIREIHIHQAE</sequence>
<proteinExistence type="predicted"/>
<gene>
    <name evidence="2" type="ORF">SAMN05216495_1133</name>
</gene>
<keyword evidence="1" id="KW-0732">Signal</keyword>
<dbReference type="RefSeq" id="WP_143025774.1">
    <property type="nucleotide sequence ID" value="NZ_FNOP01000013.1"/>
</dbReference>
<comment type="caution">
    <text evidence="2">The sequence shown here is derived from an EMBL/GenBank/DDBJ whole genome shotgun (WGS) entry which is preliminary data.</text>
</comment>
<evidence type="ECO:0000313" key="3">
    <source>
        <dbReference type="Proteomes" id="UP000182379"/>
    </source>
</evidence>
<dbReference type="Proteomes" id="UP000182379">
    <property type="component" value="Unassembled WGS sequence"/>
</dbReference>
<evidence type="ECO:0000256" key="1">
    <source>
        <dbReference type="SAM" id="SignalP"/>
    </source>
</evidence>
<evidence type="ECO:0008006" key="4">
    <source>
        <dbReference type="Google" id="ProtNLM"/>
    </source>
</evidence>
<name>A0A1H2YZ62_ACIFE</name>
<feature type="chain" id="PRO_5033051489" description="Outer membrane lipoprotein-sorting protein" evidence="1">
    <location>
        <begin position="31"/>
        <end position="196"/>
    </location>
</feature>
<evidence type="ECO:0000313" key="2">
    <source>
        <dbReference type="EMBL" id="SDX10048.1"/>
    </source>
</evidence>
<accession>A0A1H2YZ62</accession>
<feature type="signal peptide" evidence="1">
    <location>
        <begin position="1"/>
        <end position="30"/>
    </location>
</feature>
<organism evidence="2 3">
    <name type="scientific">Acidaminococcus fermentans</name>
    <dbReference type="NCBI Taxonomy" id="905"/>
    <lineage>
        <taxon>Bacteria</taxon>
        <taxon>Bacillati</taxon>
        <taxon>Bacillota</taxon>
        <taxon>Negativicutes</taxon>
        <taxon>Acidaminococcales</taxon>
        <taxon>Acidaminococcaceae</taxon>
        <taxon>Acidaminococcus</taxon>
    </lineage>
</organism>
<dbReference type="EMBL" id="FNOP01000013">
    <property type="protein sequence ID" value="SDX10048.1"/>
    <property type="molecule type" value="Genomic_DNA"/>
</dbReference>
<reference evidence="2 3" key="1">
    <citation type="submission" date="2016-10" db="EMBL/GenBank/DDBJ databases">
        <authorList>
            <person name="Varghese N."/>
            <person name="Submissions S."/>
        </authorList>
    </citation>
    <scope>NUCLEOTIDE SEQUENCE [LARGE SCALE GENOMIC DNA]</scope>
    <source>
        <strain evidence="2 3">WCC6</strain>
    </source>
</reference>
<dbReference type="AlphaFoldDB" id="A0A1H2YZ62"/>
<protein>
    <recommendedName>
        <fullName evidence="4">Outer membrane lipoprotein-sorting protein</fullName>
    </recommendedName>
</protein>